<sequence length="178" mass="20186">MDLTKALEKEHSKAQMTKIVDYVGHNKTRFKALVEVYLAGPYRITQRAAWPLSVIAEHHPNLILPHLKQLLDFLKKPGIHDAVKRNTMRLLQFVELPKRYHGKVAALAFGYLQSKSETVAVKVFSMTVLLALVQSEPELKEELKIIIEDQMPYAKPAFLSRGAKTLKALAKMDRRSAA</sequence>
<accession>A0ABS1KY49</accession>
<protein>
    <recommendedName>
        <fullName evidence="3">Adenylosuccinate lyase</fullName>
    </recommendedName>
</protein>
<proteinExistence type="predicted"/>
<comment type="caution">
    <text evidence="1">The sequence shown here is derived from an EMBL/GenBank/DDBJ whole genome shotgun (WGS) entry which is preliminary data.</text>
</comment>
<name>A0ABS1KY49_9BACT</name>
<dbReference type="RefSeq" id="WP_202014025.1">
    <property type="nucleotide sequence ID" value="NZ_JAERRB010000010.1"/>
</dbReference>
<dbReference type="Proteomes" id="UP000613030">
    <property type="component" value="Unassembled WGS sequence"/>
</dbReference>
<evidence type="ECO:0000313" key="2">
    <source>
        <dbReference type="Proteomes" id="UP000613030"/>
    </source>
</evidence>
<keyword evidence="2" id="KW-1185">Reference proteome</keyword>
<dbReference type="EMBL" id="JAERRB010000010">
    <property type="protein sequence ID" value="MBL0744371.1"/>
    <property type="molecule type" value="Genomic_DNA"/>
</dbReference>
<evidence type="ECO:0008006" key="3">
    <source>
        <dbReference type="Google" id="ProtNLM"/>
    </source>
</evidence>
<organism evidence="1 2">
    <name type="scientific">Chryseolinea lacunae</name>
    <dbReference type="NCBI Taxonomy" id="2801331"/>
    <lineage>
        <taxon>Bacteria</taxon>
        <taxon>Pseudomonadati</taxon>
        <taxon>Bacteroidota</taxon>
        <taxon>Cytophagia</taxon>
        <taxon>Cytophagales</taxon>
        <taxon>Fulvivirgaceae</taxon>
        <taxon>Chryseolinea</taxon>
    </lineage>
</organism>
<gene>
    <name evidence="1" type="ORF">JI741_24270</name>
</gene>
<evidence type="ECO:0000313" key="1">
    <source>
        <dbReference type="EMBL" id="MBL0744371.1"/>
    </source>
</evidence>
<reference evidence="1 2" key="1">
    <citation type="submission" date="2021-01" db="EMBL/GenBank/DDBJ databases">
        <title>Chryseolinea sp. Jin1 Genome sequencing and assembly.</title>
        <authorList>
            <person name="Kim I."/>
        </authorList>
    </citation>
    <scope>NUCLEOTIDE SEQUENCE [LARGE SCALE GENOMIC DNA]</scope>
    <source>
        <strain evidence="1 2">Jin1</strain>
    </source>
</reference>